<protein>
    <recommendedName>
        <fullName evidence="11">Imidazole glycerol phosphate synthase subunit HisF</fullName>
        <ecNumber evidence="11">4.3.2.10</ecNumber>
    </recommendedName>
    <alternativeName>
        <fullName evidence="11">IGP synthase cyclase subunit</fullName>
    </alternativeName>
    <alternativeName>
        <fullName evidence="11">IGP synthase subunit HisF</fullName>
    </alternativeName>
    <alternativeName>
        <fullName evidence="11">ImGP synthase subunit HisF</fullName>
        <shortName evidence="11">IGPS subunit HisF</shortName>
    </alternativeName>
</protein>
<dbReference type="GO" id="GO:0016829">
    <property type="term" value="F:lyase activity"/>
    <property type="evidence" value="ECO:0007669"/>
    <property type="project" value="UniProtKB-KW"/>
</dbReference>
<feature type="active site" evidence="11">
    <location>
        <position position="131"/>
    </location>
</feature>
<evidence type="ECO:0000256" key="11">
    <source>
        <dbReference type="HAMAP-Rule" id="MF_01013"/>
    </source>
</evidence>
<evidence type="ECO:0000256" key="6">
    <source>
        <dbReference type="ARBA" id="ARBA00022605"/>
    </source>
</evidence>
<evidence type="ECO:0000256" key="7">
    <source>
        <dbReference type="ARBA" id="ARBA00023102"/>
    </source>
</evidence>
<gene>
    <name evidence="11" type="primary">hisF</name>
    <name evidence="13" type="ORF">SU32_04995</name>
</gene>
<sequence length="263" mass="27809">MSLKSRIIPCLDVKDGRVVKGVNFVDLIDAGDPVEAAKAYDAAGADELCFLDITASSDNRETIYDVVSRTAEQCFMPLTVGGGVRAVEDVRKLLLAGADKVSINTAAVNRPELVAEAADKFGNQCIVVAIDAKAVHSEGEEPRWEIFTHGGRTATGIDAVEFARKVTELGAGEILLTSMDRDGTKIGYNLPLTRAVADAVRVPVIASGGVGELQHLVDGVREGHATGVLAASIFHFGTYTIQEAKQFMANAGVNVRLDPVVSS</sequence>
<dbReference type="InterPro" id="IPR011060">
    <property type="entry name" value="RibuloseP-bd_barrel"/>
</dbReference>
<comment type="subcellular location">
    <subcellularLocation>
        <location evidence="1 11">Cytoplasm</location>
    </subcellularLocation>
</comment>
<evidence type="ECO:0000256" key="1">
    <source>
        <dbReference type="ARBA" id="ARBA00004496"/>
    </source>
</evidence>
<keyword evidence="5 11" id="KW-0963">Cytoplasm</keyword>
<dbReference type="STRING" id="1514904.SU32_04995"/>
<evidence type="ECO:0000256" key="2">
    <source>
        <dbReference type="ARBA" id="ARBA00005091"/>
    </source>
</evidence>
<dbReference type="PATRIC" id="fig|1514904.3.peg.2992"/>
<dbReference type="GO" id="GO:0005737">
    <property type="term" value="C:cytoplasm"/>
    <property type="evidence" value="ECO:0007669"/>
    <property type="project" value="UniProtKB-SubCell"/>
</dbReference>
<comment type="catalytic activity">
    <reaction evidence="10 11">
        <text>5-[(5-phospho-1-deoxy-D-ribulos-1-ylimino)methylamino]-1-(5-phospho-beta-D-ribosyl)imidazole-4-carboxamide + L-glutamine = D-erythro-1-(imidazol-4-yl)glycerol 3-phosphate + 5-amino-1-(5-phospho-beta-D-ribosyl)imidazole-4-carboxamide + L-glutamate + H(+)</text>
        <dbReference type="Rhea" id="RHEA:24793"/>
        <dbReference type="ChEBI" id="CHEBI:15378"/>
        <dbReference type="ChEBI" id="CHEBI:29985"/>
        <dbReference type="ChEBI" id="CHEBI:58278"/>
        <dbReference type="ChEBI" id="CHEBI:58359"/>
        <dbReference type="ChEBI" id="CHEBI:58475"/>
        <dbReference type="ChEBI" id="CHEBI:58525"/>
        <dbReference type="EC" id="4.3.2.10"/>
    </reaction>
</comment>
<dbReference type="SUPFAM" id="SSF51366">
    <property type="entry name" value="Ribulose-phoshate binding barrel"/>
    <property type="match status" value="1"/>
</dbReference>
<dbReference type="NCBIfam" id="TIGR00735">
    <property type="entry name" value="hisF"/>
    <property type="match status" value="1"/>
</dbReference>
<feature type="active site" evidence="11">
    <location>
        <position position="12"/>
    </location>
</feature>
<evidence type="ECO:0000256" key="10">
    <source>
        <dbReference type="ARBA" id="ARBA00047838"/>
    </source>
</evidence>
<evidence type="ECO:0000256" key="3">
    <source>
        <dbReference type="ARBA" id="ARBA00009667"/>
    </source>
</evidence>
<evidence type="ECO:0000256" key="5">
    <source>
        <dbReference type="ARBA" id="ARBA00022490"/>
    </source>
</evidence>
<dbReference type="AlphaFoldDB" id="A0A0N0VLW2"/>
<keyword evidence="14" id="KW-1185">Reference proteome</keyword>
<dbReference type="FunFam" id="3.20.20.70:FF:000006">
    <property type="entry name" value="Imidazole glycerol phosphate synthase subunit HisF"/>
    <property type="match status" value="1"/>
</dbReference>
<dbReference type="PANTHER" id="PTHR21235">
    <property type="entry name" value="IMIDAZOLE GLYCEROL PHOSPHATE SYNTHASE SUBUNIT HISF/H IGP SYNTHASE SUBUNIT HISF/H"/>
    <property type="match status" value="1"/>
</dbReference>
<comment type="subunit">
    <text evidence="4 11">Heterodimer of HisH and HisF.</text>
</comment>
<keyword evidence="7 11" id="KW-0368">Histidine biosynthesis</keyword>
<accession>A0A0N0VLW2</accession>
<dbReference type="PANTHER" id="PTHR21235:SF2">
    <property type="entry name" value="IMIDAZOLE GLYCEROL PHOSPHATE SYNTHASE HISHF"/>
    <property type="match status" value="1"/>
</dbReference>
<dbReference type="RefSeq" id="WP_053998246.1">
    <property type="nucleotide sequence ID" value="NZ_JXMU01000005.1"/>
</dbReference>
<comment type="function">
    <text evidence="9 11">IGPS catalyzes the conversion of PRFAR and glutamine to IGP, AICAR and glutamate. The HisF subunit catalyzes the cyclization activity that produces IGP and AICAR from PRFAR using the ammonia provided by the HisH subunit.</text>
</comment>
<dbReference type="EMBL" id="JXMU01000005">
    <property type="protein sequence ID" value="KPB02114.1"/>
    <property type="molecule type" value="Genomic_DNA"/>
</dbReference>
<dbReference type="InterPro" id="IPR006062">
    <property type="entry name" value="His_biosynth"/>
</dbReference>
<dbReference type="Pfam" id="PF00977">
    <property type="entry name" value="His_biosynth"/>
    <property type="match status" value="1"/>
</dbReference>
<evidence type="ECO:0000313" key="14">
    <source>
        <dbReference type="Proteomes" id="UP000038011"/>
    </source>
</evidence>
<name>A0A0N0VLW2_9HYPH</name>
<dbReference type="Proteomes" id="UP000038011">
    <property type="component" value="Unassembled WGS sequence"/>
</dbReference>
<dbReference type="GO" id="GO:0000105">
    <property type="term" value="P:L-histidine biosynthetic process"/>
    <property type="evidence" value="ECO:0007669"/>
    <property type="project" value="UniProtKB-UniRule"/>
</dbReference>
<dbReference type="Gene3D" id="3.20.20.70">
    <property type="entry name" value="Aldolase class I"/>
    <property type="match status" value="1"/>
</dbReference>
<dbReference type="InterPro" id="IPR004651">
    <property type="entry name" value="HisF"/>
</dbReference>
<evidence type="ECO:0000256" key="12">
    <source>
        <dbReference type="RuleBase" id="RU003657"/>
    </source>
</evidence>
<dbReference type="UniPathway" id="UPA00031">
    <property type="reaction ID" value="UER00010"/>
</dbReference>
<keyword evidence="6 11" id="KW-0028">Amino-acid biosynthesis</keyword>
<evidence type="ECO:0000256" key="9">
    <source>
        <dbReference type="ARBA" id="ARBA00025475"/>
    </source>
</evidence>
<comment type="similarity">
    <text evidence="3 11 12">Belongs to the HisA/HisF family.</text>
</comment>
<dbReference type="EC" id="4.3.2.10" evidence="11"/>
<reference evidence="13 14" key="1">
    <citation type="submission" date="2015-01" db="EMBL/GenBank/DDBJ databases">
        <title>Ahrensia donghaiensis sp. nov., a novel dimethylsulphoniopropionate-cleavage bacterium isolated from seawater and emended descriptions of the genus Ahrensia and Ahrensia kielensis.</title>
        <authorList>
            <person name="Liu J."/>
        </authorList>
    </citation>
    <scope>NUCLEOTIDE SEQUENCE [LARGE SCALE GENOMIC DNA]</scope>
    <source>
        <strain evidence="13 14">LZD062</strain>
    </source>
</reference>
<dbReference type="InterPro" id="IPR050064">
    <property type="entry name" value="IGPS_HisA/HisF"/>
</dbReference>
<evidence type="ECO:0000256" key="4">
    <source>
        <dbReference type="ARBA" id="ARBA00011152"/>
    </source>
</evidence>
<keyword evidence="8 11" id="KW-0456">Lyase</keyword>
<proteinExistence type="inferred from homology"/>
<evidence type="ECO:0000313" key="13">
    <source>
        <dbReference type="EMBL" id="KPB02114.1"/>
    </source>
</evidence>
<organism evidence="13 14">
    <name type="scientific">Ahrensia marina</name>
    <dbReference type="NCBI Taxonomy" id="1514904"/>
    <lineage>
        <taxon>Bacteria</taxon>
        <taxon>Pseudomonadati</taxon>
        <taxon>Pseudomonadota</taxon>
        <taxon>Alphaproteobacteria</taxon>
        <taxon>Hyphomicrobiales</taxon>
        <taxon>Ahrensiaceae</taxon>
        <taxon>Ahrensia</taxon>
    </lineage>
</organism>
<dbReference type="GO" id="GO:0000107">
    <property type="term" value="F:imidazoleglycerol-phosphate synthase activity"/>
    <property type="evidence" value="ECO:0007669"/>
    <property type="project" value="UniProtKB-UniRule"/>
</dbReference>
<dbReference type="OrthoDB" id="9781903at2"/>
<dbReference type="InterPro" id="IPR013785">
    <property type="entry name" value="Aldolase_TIM"/>
</dbReference>
<comment type="caution">
    <text evidence="13">The sequence shown here is derived from an EMBL/GenBank/DDBJ whole genome shotgun (WGS) entry which is preliminary data.</text>
</comment>
<comment type="pathway">
    <text evidence="2 11">Amino-acid biosynthesis; L-histidine biosynthesis; L-histidine from 5-phospho-alpha-D-ribose 1-diphosphate: step 5/9.</text>
</comment>
<dbReference type="HAMAP" id="MF_01013">
    <property type="entry name" value="HisF"/>
    <property type="match status" value="1"/>
</dbReference>
<dbReference type="CDD" id="cd04731">
    <property type="entry name" value="HisF"/>
    <property type="match status" value="1"/>
</dbReference>
<evidence type="ECO:0000256" key="8">
    <source>
        <dbReference type="ARBA" id="ARBA00023239"/>
    </source>
</evidence>